<protein>
    <submittedName>
        <fullName evidence="1">Uncharacterized protein</fullName>
    </submittedName>
</protein>
<organism evidence="1 2">
    <name type="scientific">Candidatus Venteria ishoeyi</name>
    <dbReference type="NCBI Taxonomy" id="1899563"/>
    <lineage>
        <taxon>Bacteria</taxon>
        <taxon>Pseudomonadati</taxon>
        <taxon>Pseudomonadota</taxon>
        <taxon>Gammaproteobacteria</taxon>
        <taxon>Thiotrichales</taxon>
        <taxon>Thiotrichaceae</taxon>
        <taxon>Venteria</taxon>
    </lineage>
</organism>
<evidence type="ECO:0000313" key="1">
    <source>
        <dbReference type="EMBL" id="SEH05384.1"/>
    </source>
</evidence>
<reference evidence="1 2" key="1">
    <citation type="submission" date="2016-10" db="EMBL/GenBank/DDBJ databases">
        <authorList>
            <person name="de Groot N.N."/>
        </authorList>
    </citation>
    <scope>NUCLEOTIDE SEQUENCE [LARGE SCALE GENOMIC DNA]</scope>
    <source>
        <strain evidence="1">MBHS1</strain>
    </source>
</reference>
<dbReference type="EMBL" id="FMSV02000218">
    <property type="protein sequence ID" value="SEH05384.1"/>
    <property type="molecule type" value="Genomic_DNA"/>
</dbReference>
<dbReference type="AlphaFoldDB" id="A0A1H6F8M2"/>
<proteinExistence type="predicted"/>
<name>A0A1H6F8M2_9GAMM</name>
<dbReference type="Proteomes" id="UP000236724">
    <property type="component" value="Unassembled WGS sequence"/>
</dbReference>
<keyword evidence="2" id="KW-1185">Reference proteome</keyword>
<evidence type="ECO:0000313" key="2">
    <source>
        <dbReference type="Proteomes" id="UP000236724"/>
    </source>
</evidence>
<accession>A0A1H6F8M2</accession>
<gene>
    <name evidence="1" type="ORF">MBHS_01237</name>
</gene>
<sequence length="107" mass="11955">MIHFHGIADDVLPYNGNEDYQSVQSTIHSSLFHNHIPDTSLVTTELNGGDVTREFYTGGSENTSVVLYTIHSEYGKPGGHVWFTDDIEGSSPNKIMWDFLSAYSQND</sequence>